<feature type="transmembrane region" description="Helical" evidence="10">
    <location>
        <begin position="75"/>
        <end position="97"/>
    </location>
</feature>
<comment type="caution">
    <text evidence="11">The sequence shown here is derived from an EMBL/GenBank/DDBJ whole genome shotgun (WGS) entry which is preliminary data.</text>
</comment>
<feature type="transmembrane region" description="Helical" evidence="10">
    <location>
        <begin position="47"/>
        <end position="69"/>
    </location>
</feature>
<evidence type="ECO:0000313" key="11">
    <source>
        <dbReference type="EMBL" id="GAA3536101.1"/>
    </source>
</evidence>
<comment type="similarity">
    <text evidence="9">Belongs to the binding-protein-dependent transport system permease family. LivHM subfamily.</text>
</comment>
<dbReference type="PANTHER" id="PTHR11795">
    <property type="entry name" value="BRANCHED-CHAIN AMINO ACID TRANSPORT SYSTEM PERMEASE PROTEIN LIVH"/>
    <property type="match status" value="1"/>
</dbReference>
<keyword evidence="5 10" id="KW-0812">Transmembrane</keyword>
<evidence type="ECO:0000256" key="4">
    <source>
        <dbReference type="ARBA" id="ARBA00022519"/>
    </source>
</evidence>
<feature type="transmembrane region" description="Helical" evidence="10">
    <location>
        <begin position="157"/>
        <end position="179"/>
    </location>
</feature>
<keyword evidence="6" id="KW-0029">Amino-acid transport</keyword>
<dbReference type="Proteomes" id="UP001500301">
    <property type="component" value="Unassembled WGS sequence"/>
</dbReference>
<keyword evidence="12" id="KW-1185">Reference proteome</keyword>
<dbReference type="InterPro" id="IPR052157">
    <property type="entry name" value="BCAA_transport_permease"/>
</dbReference>
<evidence type="ECO:0000256" key="6">
    <source>
        <dbReference type="ARBA" id="ARBA00022970"/>
    </source>
</evidence>
<feature type="transmembrane region" description="Helical" evidence="10">
    <location>
        <begin position="286"/>
        <end position="305"/>
    </location>
</feature>
<evidence type="ECO:0000256" key="5">
    <source>
        <dbReference type="ARBA" id="ARBA00022692"/>
    </source>
</evidence>
<evidence type="ECO:0000313" key="12">
    <source>
        <dbReference type="Proteomes" id="UP001500301"/>
    </source>
</evidence>
<evidence type="ECO:0000256" key="1">
    <source>
        <dbReference type="ARBA" id="ARBA00004651"/>
    </source>
</evidence>
<keyword evidence="7 10" id="KW-1133">Transmembrane helix</keyword>
<dbReference type="CDD" id="cd06582">
    <property type="entry name" value="TM_PBP1_LivH_like"/>
    <property type="match status" value="1"/>
</dbReference>
<accession>A0ABP6VLP0</accession>
<proteinExistence type="inferred from homology"/>
<organism evidence="11 12">
    <name type="scientific">Nocardioides daeguensis</name>
    <dbReference type="NCBI Taxonomy" id="908359"/>
    <lineage>
        <taxon>Bacteria</taxon>
        <taxon>Bacillati</taxon>
        <taxon>Actinomycetota</taxon>
        <taxon>Actinomycetes</taxon>
        <taxon>Propionibacteriales</taxon>
        <taxon>Nocardioidaceae</taxon>
        <taxon>Nocardioides</taxon>
    </lineage>
</organism>
<protein>
    <submittedName>
        <fullName evidence="11">High-affinity branched-chain amino acid ABC transporter permease LivH</fullName>
    </submittedName>
</protein>
<name>A0ABP6VLP0_9ACTN</name>
<evidence type="ECO:0000256" key="8">
    <source>
        <dbReference type="ARBA" id="ARBA00023136"/>
    </source>
</evidence>
<evidence type="ECO:0000256" key="9">
    <source>
        <dbReference type="ARBA" id="ARBA00037998"/>
    </source>
</evidence>
<gene>
    <name evidence="11" type="primary">livH</name>
    <name evidence="11" type="ORF">GCM10022263_24890</name>
</gene>
<keyword evidence="8 10" id="KW-0472">Membrane</keyword>
<evidence type="ECO:0000256" key="10">
    <source>
        <dbReference type="SAM" id="Phobius"/>
    </source>
</evidence>
<dbReference type="EMBL" id="BAABBB010000012">
    <property type="protein sequence ID" value="GAA3536101.1"/>
    <property type="molecule type" value="Genomic_DNA"/>
</dbReference>
<sequence length="312" mass="32272">MDALESLPQQLVYGLALGSVYAMIALGYSMVYGVLEFINFSHGEVFMVGAFASLLTLTALTGIGGILAWGPLLLLTMLAVAMLASGALGVAVERLAYRPLRKSSRLAPLISAIGVSLILQNLVMLLQVHFQGDSRPQSVPARDVVPAGSWEVLGVRISYTAGLVFAVSIVLMIALGALVSRSSLGRSMRATAQDAEVAGLMGINVSGVITRTFLIGSGLAGAAGCLVALYYTQIDYTMGFSAGIKAFAAAVLGGIGSIRGAMAGGLVLGVTEAFAATFLSATYKDLVAFVLLVVVLAIRPAGLLGRKTLERV</sequence>
<feature type="transmembrane region" description="Helical" evidence="10">
    <location>
        <begin position="12"/>
        <end position="35"/>
    </location>
</feature>
<feature type="transmembrane region" description="Helical" evidence="10">
    <location>
        <begin position="208"/>
        <end position="230"/>
    </location>
</feature>
<dbReference type="InterPro" id="IPR001851">
    <property type="entry name" value="ABC_transp_permease"/>
</dbReference>
<keyword evidence="3" id="KW-1003">Cell membrane</keyword>
<dbReference type="Pfam" id="PF02653">
    <property type="entry name" value="BPD_transp_2"/>
    <property type="match status" value="1"/>
</dbReference>
<dbReference type="RefSeq" id="WP_218235781.1">
    <property type="nucleotide sequence ID" value="NZ_BAABBB010000012.1"/>
</dbReference>
<feature type="transmembrane region" description="Helical" evidence="10">
    <location>
        <begin position="109"/>
        <end position="130"/>
    </location>
</feature>
<evidence type="ECO:0000256" key="3">
    <source>
        <dbReference type="ARBA" id="ARBA00022475"/>
    </source>
</evidence>
<keyword evidence="4" id="KW-0997">Cell inner membrane</keyword>
<keyword evidence="2" id="KW-0813">Transport</keyword>
<reference evidence="12" key="1">
    <citation type="journal article" date="2019" name="Int. J. Syst. Evol. Microbiol.">
        <title>The Global Catalogue of Microorganisms (GCM) 10K type strain sequencing project: providing services to taxonomists for standard genome sequencing and annotation.</title>
        <authorList>
            <consortium name="The Broad Institute Genomics Platform"/>
            <consortium name="The Broad Institute Genome Sequencing Center for Infectious Disease"/>
            <person name="Wu L."/>
            <person name="Ma J."/>
        </authorList>
    </citation>
    <scope>NUCLEOTIDE SEQUENCE [LARGE SCALE GENOMIC DNA]</scope>
    <source>
        <strain evidence="12">JCM 17460</strain>
    </source>
</reference>
<evidence type="ECO:0000256" key="7">
    <source>
        <dbReference type="ARBA" id="ARBA00022989"/>
    </source>
</evidence>
<dbReference type="PANTHER" id="PTHR11795:SF371">
    <property type="entry name" value="HIGH-AFFINITY BRANCHED-CHAIN AMINO ACID TRANSPORT SYSTEM PERMEASE PROTEIN LIVH"/>
    <property type="match status" value="1"/>
</dbReference>
<evidence type="ECO:0000256" key="2">
    <source>
        <dbReference type="ARBA" id="ARBA00022448"/>
    </source>
</evidence>
<comment type="subcellular location">
    <subcellularLocation>
        <location evidence="1">Cell membrane</location>
        <topology evidence="1">Multi-pass membrane protein</topology>
    </subcellularLocation>
</comment>